<gene>
    <name evidence="2" type="ORF">EYF80_048161</name>
</gene>
<dbReference type="AlphaFoldDB" id="A0A4Z2FLN0"/>
<proteinExistence type="predicted"/>
<dbReference type="EMBL" id="SRLO01001089">
    <property type="protein sequence ID" value="TNN41663.1"/>
    <property type="molecule type" value="Genomic_DNA"/>
</dbReference>
<protein>
    <submittedName>
        <fullName evidence="2">Uncharacterized protein</fullName>
    </submittedName>
</protein>
<comment type="caution">
    <text evidence="2">The sequence shown here is derived from an EMBL/GenBank/DDBJ whole genome shotgun (WGS) entry which is preliminary data.</text>
</comment>
<sequence>MYCDPPAQSAPRRFNCCSPCQLRAKGERERRGEERRGDEMPKVHEVKGKASDLWLRLHSRDKTKNNLEHQEPVP</sequence>
<evidence type="ECO:0000256" key="1">
    <source>
        <dbReference type="SAM" id="MobiDB-lite"/>
    </source>
</evidence>
<accession>A0A4Z2FLN0</accession>
<dbReference type="Proteomes" id="UP000314294">
    <property type="component" value="Unassembled WGS sequence"/>
</dbReference>
<feature type="region of interest" description="Disordered" evidence="1">
    <location>
        <begin position="26"/>
        <end position="47"/>
    </location>
</feature>
<evidence type="ECO:0000313" key="2">
    <source>
        <dbReference type="EMBL" id="TNN41663.1"/>
    </source>
</evidence>
<reference evidence="2 3" key="1">
    <citation type="submission" date="2019-03" db="EMBL/GenBank/DDBJ databases">
        <title>First draft genome of Liparis tanakae, snailfish: a comprehensive survey of snailfish specific genes.</title>
        <authorList>
            <person name="Kim W."/>
            <person name="Song I."/>
            <person name="Jeong J.-H."/>
            <person name="Kim D."/>
            <person name="Kim S."/>
            <person name="Ryu S."/>
            <person name="Song J.Y."/>
            <person name="Lee S.K."/>
        </authorList>
    </citation>
    <scope>NUCLEOTIDE SEQUENCE [LARGE SCALE GENOMIC DNA]</scope>
    <source>
        <tissue evidence="2">Muscle</tissue>
    </source>
</reference>
<evidence type="ECO:0000313" key="3">
    <source>
        <dbReference type="Proteomes" id="UP000314294"/>
    </source>
</evidence>
<name>A0A4Z2FLN0_9TELE</name>
<organism evidence="2 3">
    <name type="scientific">Liparis tanakae</name>
    <name type="common">Tanaka's snailfish</name>
    <dbReference type="NCBI Taxonomy" id="230148"/>
    <lineage>
        <taxon>Eukaryota</taxon>
        <taxon>Metazoa</taxon>
        <taxon>Chordata</taxon>
        <taxon>Craniata</taxon>
        <taxon>Vertebrata</taxon>
        <taxon>Euteleostomi</taxon>
        <taxon>Actinopterygii</taxon>
        <taxon>Neopterygii</taxon>
        <taxon>Teleostei</taxon>
        <taxon>Neoteleostei</taxon>
        <taxon>Acanthomorphata</taxon>
        <taxon>Eupercaria</taxon>
        <taxon>Perciformes</taxon>
        <taxon>Cottioidei</taxon>
        <taxon>Cottales</taxon>
        <taxon>Liparidae</taxon>
        <taxon>Liparis</taxon>
    </lineage>
</organism>
<keyword evidence="3" id="KW-1185">Reference proteome</keyword>